<evidence type="ECO:0000256" key="2">
    <source>
        <dbReference type="ARBA" id="ARBA00022771"/>
    </source>
</evidence>
<evidence type="ECO:0000259" key="5">
    <source>
        <dbReference type="PROSITE" id="PS50178"/>
    </source>
</evidence>
<feature type="domain" description="FYVE-type" evidence="5">
    <location>
        <begin position="1"/>
        <end position="62"/>
    </location>
</feature>
<dbReference type="InterPro" id="IPR017455">
    <property type="entry name" value="Znf_FYVE-rel"/>
</dbReference>
<dbReference type="SUPFAM" id="SSF57903">
    <property type="entry name" value="FYVE/PHD zinc finger"/>
    <property type="match status" value="1"/>
</dbReference>
<dbReference type="VEuPathDB" id="FungiDB:SDRG_12239"/>
<evidence type="ECO:0000256" key="1">
    <source>
        <dbReference type="ARBA" id="ARBA00022723"/>
    </source>
</evidence>
<keyword evidence="1" id="KW-0479">Metal-binding</keyword>
<dbReference type="InterPro" id="IPR013083">
    <property type="entry name" value="Znf_RING/FYVE/PHD"/>
</dbReference>
<gene>
    <name evidence="6" type="ORF">SDRG_12239</name>
</gene>
<evidence type="ECO:0000313" key="6">
    <source>
        <dbReference type="EMBL" id="EQC29957.1"/>
    </source>
</evidence>
<dbReference type="InParanoid" id="T0RJF2"/>
<evidence type="ECO:0000256" key="4">
    <source>
        <dbReference type="PROSITE-ProRule" id="PRU00091"/>
    </source>
</evidence>
<dbReference type="PROSITE" id="PS50178">
    <property type="entry name" value="ZF_FYVE"/>
    <property type="match status" value="1"/>
</dbReference>
<organism evidence="6 7">
    <name type="scientific">Saprolegnia diclina (strain VS20)</name>
    <dbReference type="NCBI Taxonomy" id="1156394"/>
    <lineage>
        <taxon>Eukaryota</taxon>
        <taxon>Sar</taxon>
        <taxon>Stramenopiles</taxon>
        <taxon>Oomycota</taxon>
        <taxon>Saprolegniomycetes</taxon>
        <taxon>Saprolegniales</taxon>
        <taxon>Saprolegniaceae</taxon>
        <taxon>Saprolegnia</taxon>
    </lineage>
</organism>
<dbReference type="Gene3D" id="3.30.40.10">
    <property type="entry name" value="Zinc/RING finger domain, C3HC4 (zinc finger)"/>
    <property type="match status" value="1"/>
</dbReference>
<keyword evidence="2 4" id="KW-0863">Zinc-finger</keyword>
<dbReference type="OrthoDB" id="75217at2759"/>
<reference evidence="6 7" key="1">
    <citation type="submission" date="2012-04" db="EMBL/GenBank/DDBJ databases">
        <title>The Genome Sequence of Saprolegnia declina VS20.</title>
        <authorList>
            <consortium name="The Broad Institute Genome Sequencing Platform"/>
            <person name="Russ C."/>
            <person name="Nusbaum C."/>
            <person name="Tyler B."/>
            <person name="van West P."/>
            <person name="Dieguez-Uribeondo J."/>
            <person name="de Bruijn I."/>
            <person name="Tripathy S."/>
            <person name="Jiang R."/>
            <person name="Young S.K."/>
            <person name="Zeng Q."/>
            <person name="Gargeya S."/>
            <person name="Fitzgerald M."/>
            <person name="Haas B."/>
            <person name="Abouelleil A."/>
            <person name="Alvarado L."/>
            <person name="Arachchi H.M."/>
            <person name="Berlin A."/>
            <person name="Chapman S.B."/>
            <person name="Goldberg J."/>
            <person name="Griggs A."/>
            <person name="Gujja S."/>
            <person name="Hansen M."/>
            <person name="Howarth C."/>
            <person name="Imamovic A."/>
            <person name="Larimer J."/>
            <person name="McCowen C."/>
            <person name="Montmayeur A."/>
            <person name="Murphy C."/>
            <person name="Neiman D."/>
            <person name="Pearson M."/>
            <person name="Priest M."/>
            <person name="Roberts A."/>
            <person name="Saif S."/>
            <person name="Shea T."/>
            <person name="Sisk P."/>
            <person name="Sykes S."/>
            <person name="Wortman J."/>
            <person name="Nusbaum C."/>
            <person name="Birren B."/>
        </authorList>
    </citation>
    <scope>NUCLEOTIDE SEQUENCE [LARGE SCALE GENOMIC DNA]</scope>
    <source>
        <strain evidence="6 7">VS20</strain>
    </source>
</reference>
<name>T0RJF2_SAPDV</name>
<dbReference type="InterPro" id="IPR011011">
    <property type="entry name" value="Znf_FYVE_PHD"/>
</dbReference>
<evidence type="ECO:0000313" key="7">
    <source>
        <dbReference type="Proteomes" id="UP000030762"/>
    </source>
</evidence>
<dbReference type="GeneID" id="19952966"/>
<evidence type="ECO:0000256" key="3">
    <source>
        <dbReference type="ARBA" id="ARBA00022833"/>
    </source>
</evidence>
<proteinExistence type="predicted"/>
<dbReference type="EMBL" id="JH767179">
    <property type="protein sequence ID" value="EQC29957.1"/>
    <property type="molecule type" value="Genomic_DNA"/>
</dbReference>
<accession>T0RJF2</accession>
<protein>
    <recommendedName>
        <fullName evidence="5">FYVE-type domain-containing protein</fullName>
    </recommendedName>
</protein>
<dbReference type="GO" id="GO:0008270">
    <property type="term" value="F:zinc ion binding"/>
    <property type="evidence" value="ECO:0007669"/>
    <property type="project" value="UniProtKB-KW"/>
</dbReference>
<dbReference type="AlphaFoldDB" id="T0RJF2"/>
<dbReference type="CDD" id="cd00065">
    <property type="entry name" value="FYVE_like_SF"/>
    <property type="match status" value="1"/>
</dbReference>
<dbReference type="RefSeq" id="XP_008616524.1">
    <property type="nucleotide sequence ID" value="XM_008618302.1"/>
</dbReference>
<sequence length="150" mass="16394">MAHCNVCATSFAYFRRKSSCSRCHASVCRRCCVSVTTNAELNPVATKNVRIKMCLGCISTHKEPTKPSLAARVPILLDLAIESTPKVAPTVYYVAPIVEPEPSPKPFFTMDASGADTPEKMQQLMARLLSVQHTTEHIISTTMQLNSPVA</sequence>
<dbReference type="OMA" id="GCISTHK"/>
<dbReference type="Proteomes" id="UP000030762">
    <property type="component" value="Unassembled WGS sequence"/>
</dbReference>
<keyword evidence="3" id="KW-0862">Zinc</keyword>
<keyword evidence="7" id="KW-1185">Reference proteome</keyword>